<dbReference type="eggNOG" id="COG3807">
    <property type="taxonomic scope" value="Bacteria"/>
</dbReference>
<dbReference type="HOGENOM" id="CLU_3269113_0_0_7"/>
<dbReference type="STRING" id="1167006.UWK_01029"/>
<evidence type="ECO:0000313" key="1">
    <source>
        <dbReference type="EMBL" id="AGF77601.1"/>
    </source>
</evidence>
<sequence>MIPIDRDIVNVRSGSAISYKALWQFGKGFPLQAGNPTCYYC</sequence>
<dbReference type="KEGG" id="dsf:UWK_01029"/>
<dbReference type="EMBL" id="CP003985">
    <property type="protein sequence ID" value="AGF77601.1"/>
    <property type="molecule type" value="Genomic_DNA"/>
</dbReference>
<evidence type="ECO:0000313" key="2">
    <source>
        <dbReference type="Proteomes" id="UP000011721"/>
    </source>
</evidence>
<dbReference type="AlphaFoldDB" id="M1PMD7"/>
<proteinExistence type="predicted"/>
<name>M1PMD7_DESSD</name>
<keyword evidence="2" id="KW-1185">Reference proteome</keyword>
<accession>M1PMD7</accession>
<reference evidence="2" key="1">
    <citation type="journal article" date="2013" name="Stand. Genomic Sci.">
        <title>Complete genome sequence of Desulfocapsa sulfexigens, a marine deltaproteobacterium specialized in disproportionating inorganic sulfur compounds.</title>
        <authorList>
            <person name="Finster K.W."/>
            <person name="Kjeldsen K.U."/>
            <person name="Kube M."/>
            <person name="Reinhardt R."/>
            <person name="Mussmann M."/>
            <person name="Amann R."/>
            <person name="Schreiber L."/>
        </authorList>
    </citation>
    <scope>NUCLEOTIDE SEQUENCE [LARGE SCALE GENOMIC DNA]</scope>
    <source>
        <strain evidence="2">DSM 10523 / SB164P1</strain>
    </source>
</reference>
<gene>
    <name evidence="1" type="ordered locus">UWK_01029</name>
</gene>
<organism evidence="1 2">
    <name type="scientific">Desulfocapsa sulfexigens (strain DSM 10523 / SB164P1)</name>
    <dbReference type="NCBI Taxonomy" id="1167006"/>
    <lineage>
        <taxon>Bacteria</taxon>
        <taxon>Pseudomonadati</taxon>
        <taxon>Thermodesulfobacteriota</taxon>
        <taxon>Desulfobulbia</taxon>
        <taxon>Desulfobulbales</taxon>
        <taxon>Desulfocapsaceae</taxon>
        <taxon>Desulfocapsa</taxon>
    </lineage>
</organism>
<protein>
    <submittedName>
        <fullName evidence="1">Uncharacterized protein</fullName>
    </submittedName>
</protein>
<dbReference type="Proteomes" id="UP000011721">
    <property type="component" value="Chromosome"/>
</dbReference>